<dbReference type="EMBL" id="CARXXK010000339">
    <property type="protein sequence ID" value="CAI6370392.1"/>
    <property type="molecule type" value="Genomic_DNA"/>
</dbReference>
<evidence type="ECO:0000313" key="13">
    <source>
        <dbReference type="Proteomes" id="UP001160148"/>
    </source>
</evidence>
<evidence type="ECO:0000256" key="9">
    <source>
        <dbReference type="PIRSR" id="PIRSR630616-2"/>
    </source>
</evidence>
<evidence type="ECO:0000256" key="10">
    <source>
        <dbReference type="PIRSR" id="PIRSR630616-3"/>
    </source>
</evidence>
<keyword evidence="5 9" id="KW-0067">ATP-binding</keyword>
<keyword evidence="4" id="KW-0418">Kinase</keyword>
<dbReference type="PROSITE" id="PS50011">
    <property type="entry name" value="PROTEIN_KINASE_DOM"/>
    <property type="match status" value="1"/>
</dbReference>
<dbReference type="InterPro" id="IPR030616">
    <property type="entry name" value="Aur-like"/>
</dbReference>
<keyword evidence="3 9" id="KW-0547">Nucleotide-binding</keyword>
<dbReference type="Gene3D" id="1.10.510.10">
    <property type="entry name" value="Transferase(Phosphotransferase) domain 1"/>
    <property type="match status" value="1"/>
</dbReference>
<feature type="binding site" evidence="9">
    <location>
        <begin position="36"/>
        <end position="38"/>
    </location>
    <ligand>
        <name>ATP</name>
        <dbReference type="ChEBI" id="CHEBI:30616"/>
    </ligand>
</feature>
<keyword evidence="13" id="KW-1185">Reference proteome</keyword>
<evidence type="ECO:0000313" key="12">
    <source>
        <dbReference type="EMBL" id="CAI6370392.1"/>
    </source>
</evidence>
<dbReference type="PANTHER" id="PTHR24350">
    <property type="entry name" value="SERINE/THREONINE-PROTEIN KINASE IAL-RELATED"/>
    <property type="match status" value="1"/>
</dbReference>
<dbReference type="AlphaFoldDB" id="A0AAV0XSF3"/>
<dbReference type="SMART" id="SM00220">
    <property type="entry name" value="S_TKc"/>
    <property type="match status" value="1"/>
</dbReference>
<evidence type="ECO:0000256" key="6">
    <source>
        <dbReference type="ARBA" id="ARBA00047899"/>
    </source>
</evidence>
<dbReference type="InterPro" id="IPR000719">
    <property type="entry name" value="Prot_kinase_dom"/>
</dbReference>
<feature type="active site" description="Proton acceptor" evidence="8">
    <location>
        <position position="82"/>
    </location>
</feature>
<dbReference type="PIRSF" id="PIRSF000654">
    <property type="entry name" value="Integrin-linked_kinase"/>
    <property type="match status" value="1"/>
</dbReference>
<dbReference type="Pfam" id="PF00069">
    <property type="entry name" value="Pkinase"/>
    <property type="match status" value="1"/>
</dbReference>
<feature type="binding site" evidence="9">
    <location>
        <position position="100"/>
    </location>
    <ligand>
        <name>ATP</name>
        <dbReference type="ChEBI" id="CHEBI:30616"/>
    </ligand>
</feature>
<dbReference type="SUPFAM" id="SSF56112">
    <property type="entry name" value="Protein kinase-like (PK-like)"/>
    <property type="match status" value="1"/>
</dbReference>
<comment type="catalytic activity">
    <reaction evidence="6">
        <text>L-threonyl-[protein] + ATP = O-phospho-L-threonyl-[protein] + ADP + H(+)</text>
        <dbReference type="Rhea" id="RHEA:46608"/>
        <dbReference type="Rhea" id="RHEA-COMP:11060"/>
        <dbReference type="Rhea" id="RHEA-COMP:11605"/>
        <dbReference type="ChEBI" id="CHEBI:15378"/>
        <dbReference type="ChEBI" id="CHEBI:30013"/>
        <dbReference type="ChEBI" id="CHEBI:30616"/>
        <dbReference type="ChEBI" id="CHEBI:61977"/>
        <dbReference type="ChEBI" id="CHEBI:456216"/>
        <dbReference type="EC" id="2.7.11.1"/>
    </reaction>
</comment>
<reference evidence="12 13" key="1">
    <citation type="submission" date="2023-01" db="EMBL/GenBank/DDBJ databases">
        <authorList>
            <person name="Whitehead M."/>
        </authorList>
    </citation>
    <scope>NUCLEOTIDE SEQUENCE [LARGE SCALE GENOMIC DNA]</scope>
</reference>
<evidence type="ECO:0000256" key="7">
    <source>
        <dbReference type="ARBA" id="ARBA00048679"/>
    </source>
</evidence>
<evidence type="ECO:0000259" key="11">
    <source>
        <dbReference type="PROSITE" id="PS50011"/>
    </source>
</evidence>
<comment type="caution">
    <text evidence="12">The sequence shown here is derived from an EMBL/GenBank/DDBJ whole genome shotgun (WGS) entry which is preliminary data.</text>
</comment>
<feature type="cross-link" description="Glycyl lysine isopeptide (Lys-Gly) (interchain with G-Cter in SUMO2)" evidence="10">
    <location>
        <position position="84"/>
    </location>
</feature>
<evidence type="ECO:0000256" key="1">
    <source>
        <dbReference type="ARBA" id="ARBA00022527"/>
    </source>
</evidence>
<keyword evidence="2" id="KW-0808">Transferase</keyword>
<dbReference type="FunFam" id="1.10.510.10:FF:000571">
    <property type="entry name" value="Maternal embryonic leucine zipper kinase"/>
    <property type="match status" value="1"/>
</dbReference>
<feature type="domain" description="Protein kinase" evidence="11">
    <location>
        <begin position="1"/>
        <end position="210"/>
    </location>
</feature>
<dbReference type="PROSITE" id="PS00108">
    <property type="entry name" value="PROTEIN_KINASE_ST"/>
    <property type="match status" value="1"/>
</dbReference>
<dbReference type="Proteomes" id="UP001160148">
    <property type="component" value="Unassembled WGS sequence"/>
</dbReference>
<gene>
    <name evidence="12" type="ORF">MEUPH1_LOCUS24516</name>
</gene>
<accession>A0AAV0XSF3</accession>
<evidence type="ECO:0000256" key="5">
    <source>
        <dbReference type="ARBA" id="ARBA00022840"/>
    </source>
</evidence>
<name>A0AAV0XSF3_9HEMI</name>
<dbReference type="InterPro" id="IPR011009">
    <property type="entry name" value="Kinase-like_dom_sf"/>
</dbReference>
<dbReference type="InterPro" id="IPR008271">
    <property type="entry name" value="Ser/Thr_kinase_AS"/>
</dbReference>
<organism evidence="12 13">
    <name type="scientific">Macrosiphum euphorbiae</name>
    <name type="common">potato aphid</name>
    <dbReference type="NCBI Taxonomy" id="13131"/>
    <lineage>
        <taxon>Eukaryota</taxon>
        <taxon>Metazoa</taxon>
        <taxon>Ecdysozoa</taxon>
        <taxon>Arthropoda</taxon>
        <taxon>Hexapoda</taxon>
        <taxon>Insecta</taxon>
        <taxon>Pterygota</taxon>
        <taxon>Neoptera</taxon>
        <taxon>Paraneoptera</taxon>
        <taxon>Hemiptera</taxon>
        <taxon>Sternorrhyncha</taxon>
        <taxon>Aphidomorpha</taxon>
        <taxon>Aphidoidea</taxon>
        <taxon>Aphididae</taxon>
        <taxon>Macrosiphini</taxon>
        <taxon>Macrosiphum</taxon>
    </lineage>
</organism>
<evidence type="ECO:0000256" key="8">
    <source>
        <dbReference type="PIRSR" id="PIRSR630616-1"/>
    </source>
</evidence>
<evidence type="ECO:0000256" key="3">
    <source>
        <dbReference type="ARBA" id="ARBA00022741"/>
    </source>
</evidence>
<sequence length="224" mass="26136">MFKNTYTRYKIPSRHPNIVRMFGYFHDETRVFMILEYAHKVLYNELQAQENQRFSEDRAAFYIKQLTEALIYCHDKNIIHRDIKPANLLITKGGDLKIADFGLSVHSKAIIKRTTQCGTLDYMPPEIVSANSYDKSFDVWSVGVLLYEILVGKLPFGASTFEKTKARISNAQYIFPQHVTPHARDLISSLLRVKPESRLSLKDLLLHNWIKIHTHDTRYHEILL</sequence>
<evidence type="ECO:0000256" key="2">
    <source>
        <dbReference type="ARBA" id="ARBA00022679"/>
    </source>
</evidence>
<comment type="catalytic activity">
    <reaction evidence="7">
        <text>L-seryl-[protein] + ATP = O-phospho-L-seryl-[protein] + ADP + H(+)</text>
        <dbReference type="Rhea" id="RHEA:17989"/>
        <dbReference type="Rhea" id="RHEA-COMP:9863"/>
        <dbReference type="Rhea" id="RHEA-COMP:11604"/>
        <dbReference type="ChEBI" id="CHEBI:15378"/>
        <dbReference type="ChEBI" id="CHEBI:29999"/>
        <dbReference type="ChEBI" id="CHEBI:30616"/>
        <dbReference type="ChEBI" id="CHEBI:83421"/>
        <dbReference type="ChEBI" id="CHEBI:456216"/>
        <dbReference type="EC" id="2.7.11.1"/>
    </reaction>
</comment>
<evidence type="ECO:0000256" key="4">
    <source>
        <dbReference type="ARBA" id="ARBA00022777"/>
    </source>
</evidence>
<protein>
    <recommendedName>
        <fullName evidence="11">Protein kinase domain-containing protein</fullName>
    </recommendedName>
</protein>
<keyword evidence="1" id="KW-0723">Serine/threonine-protein kinase</keyword>
<dbReference type="GO" id="GO:0005524">
    <property type="term" value="F:ATP binding"/>
    <property type="evidence" value="ECO:0007669"/>
    <property type="project" value="UniProtKB-KW"/>
</dbReference>
<proteinExistence type="predicted"/>
<dbReference type="GO" id="GO:0004674">
    <property type="term" value="F:protein serine/threonine kinase activity"/>
    <property type="evidence" value="ECO:0007669"/>
    <property type="project" value="UniProtKB-KW"/>
</dbReference>